<feature type="signal peptide" evidence="1">
    <location>
        <begin position="1"/>
        <end position="15"/>
    </location>
</feature>
<sequence>MVLLFLFYISVCIMAIQVSTQSASRISQDYQERLKYAILSNDILLNANEKSIVELQRSVKELAERAVQDLDIPNETMTAYVECNGEAFRSSINDEVLQCMERKQRQLLDYYGQLNQNLLESWRRKFDELKRTTTGTQSNETEASCARLAPSNGYDFTRLLVKKYDLEFGIRYKNYYLFVKELLTDITNELTCNIRPGNTETH</sequence>
<reference evidence="2" key="1">
    <citation type="journal article" date="2009" name="Nature">
        <title>The Schistosoma japonicum genome reveals features of host-parasite interplay.</title>
        <authorList>
            <person name="Liu F."/>
            <person name="Zhou Y."/>
            <person name="Wang Z.Q."/>
            <person name="Lu G."/>
            <person name="Zheng H."/>
            <person name="Brindley P.J."/>
            <person name="McManus D.P."/>
            <person name="Blair D."/>
            <person name="Zhang Q.H."/>
            <person name="Zhong Y."/>
            <person name="Wang S."/>
            <person name="Han Z.G."/>
            <person name="Chen Z."/>
        </authorList>
    </citation>
    <scope>NUCLEOTIDE SEQUENCE</scope>
    <source>
        <strain evidence="2">Anhui</strain>
    </source>
</reference>
<evidence type="ECO:0000313" key="2">
    <source>
        <dbReference type="EMBL" id="CAX82427.1"/>
    </source>
</evidence>
<dbReference type="AlphaFoldDB" id="C7TXV1"/>
<keyword evidence="1" id="KW-0732">Signal</keyword>
<reference evidence="2" key="2">
    <citation type="submission" date="2009-03" db="EMBL/GenBank/DDBJ databases">
        <authorList>
            <person name="Gang L."/>
        </authorList>
    </citation>
    <scope>NUCLEOTIDE SEQUENCE</scope>
    <source>
        <strain evidence="2">Anhui</strain>
    </source>
</reference>
<protein>
    <submittedName>
        <fullName evidence="2">Hypotheticial protein</fullName>
    </submittedName>
</protein>
<evidence type="ECO:0000256" key="1">
    <source>
        <dbReference type="SAM" id="SignalP"/>
    </source>
</evidence>
<name>C7TXV1_SCHJA</name>
<feature type="chain" id="PRO_5012180968" evidence="1">
    <location>
        <begin position="16"/>
        <end position="202"/>
    </location>
</feature>
<accession>C7TXV1</accession>
<organism evidence="2">
    <name type="scientific">Schistosoma japonicum</name>
    <name type="common">Blood fluke</name>
    <dbReference type="NCBI Taxonomy" id="6182"/>
    <lineage>
        <taxon>Eukaryota</taxon>
        <taxon>Metazoa</taxon>
        <taxon>Spiralia</taxon>
        <taxon>Lophotrochozoa</taxon>
        <taxon>Platyhelminthes</taxon>
        <taxon>Trematoda</taxon>
        <taxon>Digenea</taxon>
        <taxon>Strigeidida</taxon>
        <taxon>Schistosomatoidea</taxon>
        <taxon>Schistosomatidae</taxon>
        <taxon>Schistosoma</taxon>
    </lineage>
</organism>
<proteinExistence type="evidence at transcript level"/>
<dbReference type="EMBL" id="FN326703">
    <property type="protein sequence ID" value="CAX82427.1"/>
    <property type="molecule type" value="mRNA"/>
</dbReference>